<feature type="transmembrane region" description="Helical" evidence="2">
    <location>
        <begin position="31"/>
        <end position="50"/>
    </location>
</feature>
<dbReference type="HOGENOM" id="CLU_767198_0_0_1"/>
<evidence type="ECO:0000256" key="2">
    <source>
        <dbReference type="SAM" id="Phobius"/>
    </source>
</evidence>
<feature type="region of interest" description="Disordered" evidence="1">
    <location>
        <begin position="86"/>
        <end position="118"/>
    </location>
</feature>
<dbReference type="OrthoDB" id="4190411at2759"/>
<accession>C6HDW7</accession>
<evidence type="ECO:0000256" key="1">
    <source>
        <dbReference type="SAM" id="MobiDB-lite"/>
    </source>
</evidence>
<organism evidence="3 4">
    <name type="scientific">Ajellomyces capsulatus (strain H143)</name>
    <name type="common">Darling's disease fungus</name>
    <name type="synonym">Histoplasma capsulatum</name>
    <dbReference type="NCBI Taxonomy" id="544712"/>
    <lineage>
        <taxon>Eukaryota</taxon>
        <taxon>Fungi</taxon>
        <taxon>Dikarya</taxon>
        <taxon>Ascomycota</taxon>
        <taxon>Pezizomycotina</taxon>
        <taxon>Eurotiomycetes</taxon>
        <taxon>Eurotiomycetidae</taxon>
        <taxon>Onygenales</taxon>
        <taxon>Ajellomycetaceae</taxon>
        <taxon>Histoplasma</taxon>
    </lineage>
</organism>
<sequence length="307" mass="34531">MVVSINYTVLAIVGLIFWCGIRGIPSQRSLIYEVAIHTLLVIITAGFAAGGLFHNWPLWIESSYGILRLYGLVKVQLKMDKDLTSDRQLRKRASTQAMRENTKPNKRTDRSQDRDDQTTAHVLLNEIRGKRQIKEGYVPNNIRQRLRLYCCGCEKDISGGGKCQLCGHACTSCPVCLHERSKERSVNRSPKPNQTNTHHDAETNLNQTSTVPAIHLSQGIDIDVNPETATESALYMLPYSSLKRRLERGGQQKRETWVNRTIKCCYCEGTGSAVNRCVCGHEYCGICFHYSDEPDATGEPVGEEVRD</sequence>
<gene>
    <name evidence="3" type="ORF">HCDG_04398</name>
</gene>
<keyword evidence="2" id="KW-0812">Transmembrane</keyword>
<protein>
    <submittedName>
        <fullName evidence="3">Uncharacterized protein</fullName>
    </submittedName>
</protein>
<keyword evidence="2" id="KW-0472">Membrane</keyword>
<keyword evidence="2" id="KW-1133">Transmembrane helix</keyword>
<evidence type="ECO:0000313" key="3">
    <source>
        <dbReference type="EMBL" id="EER41751.1"/>
    </source>
</evidence>
<evidence type="ECO:0000313" key="4">
    <source>
        <dbReference type="Proteomes" id="UP000002624"/>
    </source>
</evidence>
<dbReference type="AlphaFoldDB" id="C6HDW7"/>
<proteinExistence type="predicted"/>
<reference evidence="4" key="1">
    <citation type="submission" date="2009-05" db="EMBL/GenBank/DDBJ databases">
        <title>The genome sequence of Ajellomyces capsulatus strain H143.</title>
        <authorList>
            <person name="Champion M."/>
            <person name="Cuomo C.A."/>
            <person name="Ma L.-J."/>
            <person name="Henn M.R."/>
            <person name="Sil A."/>
            <person name="Goldman B."/>
            <person name="Young S.K."/>
            <person name="Kodira C.D."/>
            <person name="Zeng Q."/>
            <person name="Koehrsen M."/>
            <person name="Alvarado L."/>
            <person name="Berlin A.M."/>
            <person name="Borenstein D."/>
            <person name="Chen Z."/>
            <person name="Engels R."/>
            <person name="Freedman E."/>
            <person name="Gellesch M."/>
            <person name="Goldberg J."/>
            <person name="Griggs A."/>
            <person name="Gujja S."/>
            <person name="Heiman D.I."/>
            <person name="Hepburn T.A."/>
            <person name="Howarth C."/>
            <person name="Jen D."/>
            <person name="Larson L."/>
            <person name="Lewis B."/>
            <person name="Mehta T."/>
            <person name="Park D."/>
            <person name="Pearson M."/>
            <person name="Roberts A."/>
            <person name="Saif S."/>
            <person name="Shea T.D."/>
            <person name="Shenoy N."/>
            <person name="Sisk P."/>
            <person name="Stolte C."/>
            <person name="Sykes S."/>
            <person name="Walk T."/>
            <person name="White J."/>
            <person name="Yandava C."/>
            <person name="Klein B."/>
            <person name="McEwen J.G."/>
            <person name="Puccia R."/>
            <person name="Goldman G.H."/>
            <person name="Felipe M.S."/>
            <person name="Nino-Vega G."/>
            <person name="San-Blas G."/>
            <person name="Taylor J.W."/>
            <person name="Mendoza L."/>
            <person name="Galagan J.E."/>
            <person name="Nusbaum C."/>
            <person name="Birren B.W."/>
        </authorList>
    </citation>
    <scope>NUCLEOTIDE SEQUENCE [LARGE SCALE GENOMIC DNA]</scope>
    <source>
        <strain evidence="4">H143</strain>
    </source>
</reference>
<name>C6HDW7_AJECH</name>
<dbReference type="VEuPathDB" id="FungiDB:HCDG_04398"/>
<feature type="transmembrane region" description="Helical" evidence="2">
    <location>
        <begin position="6"/>
        <end position="24"/>
    </location>
</feature>
<dbReference type="Proteomes" id="UP000002624">
    <property type="component" value="Unassembled WGS sequence"/>
</dbReference>
<dbReference type="STRING" id="544712.C6HDW7"/>
<dbReference type="EMBL" id="GG692423">
    <property type="protein sequence ID" value="EER41751.1"/>
    <property type="molecule type" value="Genomic_DNA"/>
</dbReference>
<feature type="compositionally biased region" description="Basic and acidic residues" evidence="1">
    <location>
        <begin position="100"/>
        <end position="118"/>
    </location>
</feature>